<evidence type="ECO:0008006" key="3">
    <source>
        <dbReference type="Google" id="ProtNLM"/>
    </source>
</evidence>
<keyword evidence="2" id="KW-1185">Reference proteome</keyword>
<dbReference type="SUPFAM" id="SSF53448">
    <property type="entry name" value="Nucleotide-diphospho-sugar transferases"/>
    <property type="match status" value="1"/>
</dbReference>
<sequence>MKVTGFSFIKNAIKYQYPIVEALQSILPLCDEVVVAVGDSDDGTRELVAGIDPQKIRIIDTVWDDSLREGGRVLAVETEKAFRAIAQDTDWCFYIQGDEVLHEDGYDEIRKAMHTWKDKKEVDGLLFKYRHFYGSFDYIGVSSKWYKREIRIIRNDPNIFSYRDAQGFRKGDNEKLKVKPLNAWIHHYGWVRPPETMHEKQYNFSKHWSGDNWQPQKVYEAYDYQSHIDALEKFRGTHPRVMQQRIAAMNWKFDYDLSYNRLPVKEKFKNLVEKLTGQRPFDHNNYRIV</sequence>
<dbReference type="Gene3D" id="3.90.550.10">
    <property type="entry name" value="Spore Coat Polysaccharide Biosynthesis Protein SpsA, Chain A"/>
    <property type="match status" value="1"/>
</dbReference>
<dbReference type="RefSeq" id="WP_072837025.1">
    <property type="nucleotide sequence ID" value="NZ_FQUU01000024.1"/>
</dbReference>
<gene>
    <name evidence="1" type="ORF">SAMN02745131_03906</name>
</gene>
<dbReference type="Proteomes" id="UP000184048">
    <property type="component" value="Unassembled WGS sequence"/>
</dbReference>
<dbReference type="AlphaFoldDB" id="A0A1M5FQI5"/>
<protein>
    <recommendedName>
        <fullName evidence="3">Glycosyl transferase family 2</fullName>
    </recommendedName>
</protein>
<dbReference type="OrthoDB" id="9815923at2"/>
<dbReference type="EMBL" id="FQUU01000024">
    <property type="protein sequence ID" value="SHF93756.1"/>
    <property type="molecule type" value="Genomic_DNA"/>
</dbReference>
<accession>A0A1M5FQI5</accession>
<proteinExistence type="predicted"/>
<reference evidence="1 2" key="1">
    <citation type="submission" date="2016-11" db="EMBL/GenBank/DDBJ databases">
        <authorList>
            <person name="Jaros S."/>
            <person name="Januszkiewicz K."/>
            <person name="Wedrychowicz H."/>
        </authorList>
    </citation>
    <scope>NUCLEOTIDE SEQUENCE [LARGE SCALE GENOMIC DNA]</scope>
    <source>
        <strain evidence="1 2">DSM 18119</strain>
    </source>
</reference>
<dbReference type="STRING" id="1121884.SAMN02745131_03906"/>
<evidence type="ECO:0000313" key="1">
    <source>
        <dbReference type="EMBL" id="SHF93756.1"/>
    </source>
</evidence>
<organism evidence="1 2">
    <name type="scientific">Flavisolibacter ginsengisoli DSM 18119</name>
    <dbReference type="NCBI Taxonomy" id="1121884"/>
    <lineage>
        <taxon>Bacteria</taxon>
        <taxon>Pseudomonadati</taxon>
        <taxon>Bacteroidota</taxon>
        <taxon>Chitinophagia</taxon>
        <taxon>Chitinophagales</taxon>
        <taxon>Chitinophagaceae</taxon>
        <taxon>Flavisolibacter</taxon>
    </lineage>
</organism>
<evidence type="ECO:0000313" key="2">
    <source>
        <dbReference type="Proteomes" id="UP000184048"/>
    </source>
</evidence>
<dbReference type="InterPro" id="IPR029044">
    <property type="entry name" value="Nucleotide-diphossugar_trans"/>
</dbReference>
<name>A0A1M5FQI5_9BACT</name>